<protein>
    <recommendedName>
        <fullName evidence="4">Duf1941 family protein</fullName>
    </recommendedName>
</protein>
<feature type="region of interest" description="Disordered" evidence="1">
    <location>
        <begin position="1"/>
        <end position="50"/>
    </location>
</feature>
<dbReference type="eggNOG" id="ENOG502S540">
    <property type="taxonomic scope" value="Eukaryota"/>
</dbReference>
<dbReference type="Proteomes" id="UP000016923">
    <property type="component" value="Unassembled WGS sequence"/>
</dbReference>
<dbReference type="HOGENOM" id="CLU_028752_0_0_1"/>
<gene>
    <name evidence="2" type="ORF">F503_04418</name>
</gene>
<accession>S3CA88</accession>
<name>S3CA88_OPHP1</name>
<dbReference type="PANTHER" id="PTHR13109">
    <property type="entry name" value="NEUROCHONDRIN"/>
    <property type="match status" value="1"/>
</dbReference>
<feature type="compositionally biased region" description="Low complexity" evidence="1">
    <location>
        <begin position="1"/>
        <end position="25"/>
    </location>
</feature>
<dbReference type="Pfam" id="PF05536">
    <property type="entry name" value="Neurochondrin"/>
    <property type="match status" value="1"/>
</dbReference>
<dbReference type="InterPro" id="IPR008709">
    <property type="entry name" value="Neurochondrin"/>
</dbReference>
<dbReference type="OrthoDB" id="8962942at2759"/>
<feature type="region of interest" description="Disordered" evidence="1">
    <location>
        <begin position="118"/>
        <end position="144"/>
    </location>
</feature>
<dbReference type="EMBL" id="KE148148">
    <property type="protein sequence ID" value="EPE08831.1"/>
    <property type="molecule type" value="Genomic_DNA"/>
</dbReference>
<dbReference type="AlphaFoldDB" id="S3CA88"/>
<evidence type="ECO:0008006" key="4">
    <source>
        <dbReference type="Google" id="ProtNLM"/>
    </source>
</evidence>
<reference evidence="2 3" key="1">
    <citation type="journal article" date="2013" name="BMC Genomics">
        <title>The genome and transcriptome of the pine saprophyte Ophiostoma piceae, and a comparison with the bark beetle-associated pine pathogen Grosmannia clavigera.</title>
        <authorList>
            <person name="Haridas S."/>
            <person name="Wang Y."/>
            <person name="Lim L."/>
            <person name="Massoumi Alamouti S."/>
            <person name="Jackman S."/>
            <person name="Docking R."/>
            <person name="Robertson G."/>
            <person name="Birol I."/>
            <person name="Bohlmann J."/>
            <person name="Breuil C."/>
        </authorList>
    </citation>
    <scope>NUCLEOTIDE SEQUENCE [LARGE SCALE GENOMIC DNA]</scope>
    <source>
        <strain evidence="2 3">UAMH 11346</strain>
    </source>
</reference>
<proteinExistence type="predicted"/>
<evidence type="ECO:0000313" key="3">
    <source>
        <dbReference type="Proteomes" id="UP000016923"/>
    </source>
</evidence>
<organism evidence="2 3">
    <name type="scientific">Ophiostoma piceae (strain UAMH 11346)</name>
    <name type="common">Sap stain fungus</name>
    <dbReference type="NCBI Taxonomy" id="1262450"/>
    <lineage>
        <taxon>Eukaryota</taxon>
        <taxon>Fungi</taxon>
        <taxon>Dikarya</taxon>
        <taxon>Ascomycota</taxon>
        <taxon>Pezizomycotina</taxon>
        <taxon>Sordariomycetes</taxon>
        <taxon>Sordariomycetidae</taxon>
        <taxon>Ophiostomatales</taxon>
        <taxon>Ophiostomataceae</taxon>
        <taxon>Ophiostoma</taxon>
    </lineage>
</organism>
<evidence type="ECO:0000313" key="2">
    <source>
        <dbReference type="EMBL" id="EPE08831.1"/>
    </source>
</evidence>
<dbReference type="VEuPathDB" id="FungiDB:F503_04418"/>
<dbReference type="STRING" id="1262450.S3CA88"/>
<sequence length="792" mass="84159">MATTNETPTVPATTTTAEPPAVPAASDQRQEGFLSADQMDVDTEDAKEVPEDPAIARIEQLLRAKDDTSRFVALALLKAVLDNQDTAKAASSESLLRLWKALPVKFLDKLLRAGLHVSPSTSAQSQGSTSAATSASPQPGPASTAHMRDLAVAVLHTFAVRILPPDRRGDARLTGRIPLLVESLLNAPSEAAPSTSPSTTSPSPAPENVTTLILQTLATLVGQEQGAAVFYKTVDDYSPLVELASSQPLVLDILLTVWLYGFLAAAGRSSVGPDTSNGNHNITETLQATLPKLVAAFKGTDGITLLDFITKLLRGALFISSESTPSSYPNTDLMPSAHGSMVWLRPIVGFIRRLAANRPTARSRAAYTHAANTLIQVFPGTAEDLLFGDDGSSTPENGSFANLFINLLLVDLRATLPALLSQINNKDSYVGTASRLASAYDVLSAFVAYLMQSMEDSDGDGGEDEAGGHASVKLALSAENLLRFRTTMSETMSVTAEYLRDRWDAAIAGALGLHPDARTGMGSGIDGSRTATFSHALDAAGLPLTWDSADDEMIASRDPLVLAAIRTLSLWLREDENTTLRREALGLVDMFTDLYSAPASARSQDIRLPVIDALEGISYIDLQDGSSDGGGGDEAGLDRKAIAVLLDHGVWKMLTLDLLAILESSGELQGAQAEVEAYRGVRIAAFLLPIVVSESSGAPPEDWMDLVTRVAAWCGPDGREPASNRAIVAQCRVAALQLAAQLVHGLRPTIYRRYKHSISALRGLASQMQQSLTVPVPPRLQADLADVINMLG</sequence>
<evidence type="ECO:0000256" key="1">
    <source>
        <dbReference type="SAM" id="MobiDB-lite"/>
    </source>
</evidence>
<dbReference type="OMA" id="EVRIALW"/>
<keyword evidence="3" id="KW-1185">Reference proteome</keyword>
<dbReference type="PANTHER" id="PTHR13109:SF7">
    <property type="entry name" value="NEUROCHONDRIN"/>
    <property type="match status" value="1"/>
</dbReference>